<dbReference type="CDD" id="cd00093">
    <property type="entry name" value="HTH_XRE"/>
    <property type="match status" value="1"/>
</dbReference>
<reference evidence="2 3" key="2">
    <citation type="submission" date="2018-03" db="EMBL/GenBank/DDBJ databases">
        <title>The ancient ancestry and fast evolution of plastids.</title>
        <authorList>
            <person name="Moore K.R."/>
            <person name="Magnabosco C."/>
            <person name="Momper L."/>
            <person name="Gold D.A."/>
            <person name="Bosak T."/>
            <person name="Fournier G.P."/>
        </authorList>
    </citation>
    <scope>NUCLEOTIDE SEQUENCE [LARGE SCALE GENOMIC DNA]</scope>
    <source>
        <strain evidence="2 3">ULC18</strain>
    </source>
</reference>
<sequence>MRKMICRLPSLIDERNLKLSEAGKPDKRLTQRKLAEDIDVATTTLNRLYNNDFTRVDVNTIERLCNYFECEVGDLFVLREVEP</sequence>
<evidence type="ECO:0000313" key="3">
    <source>
        <dbReference type="Proteomes" id="UP000239576"/>
    </source>
</evidence>
<gene>
    <name evidence="2" type="ORF">C7B82_10230</name>
</gene>
<organism evidence="2 3">
    <name type="scientific">Stenomitos frigidus ULC18</name>
    <dbReference type="NCBI Taxonomy" id="2107698"/>
    <lineage>
        <taxon>Bacteria</taxon>
        <taxon>Bacillati</taxon>
        <taxon>Cyanobacteriota</taxon>
        <taxon>Cyanophyceae</taxon>
        <taxon>Leptolyngbyales</taxon>
        <taxon>Leptolyngbyaceae</taxon>
        <taxon>Stenomitos</taxon>
    </lineage>
</organism>
<dbReference type="GO" id="GO:0003677">
    <property type="term" value="F:DNA binding"/>
    <property type="evidence" value="ECO:0007669"/>
    <property type="project" value="InterPro"/>
</dbReference>
<dbReference type="InterPro" id="IPR001387">
    <property type="entry name" value="Cro/C1-type_HTH"/>
</dbReference>
<dbReference type="AlphaFoldDB" id="A0A2T1EB39"/>
<dbReference type="SUPFAM" id="SSF47413">
    <property type="entry name" value="lambda repressor-like DNA-binding domains"/>
    <property type="match status" value="1"/>
</dbReference>
<comment type="caution">
    <text evidence="2">The sequence shown here is derived from an EMBL/GenBank/DDBJ whole genome shotgun (WGS) entry which is preliminary data.</text>
</comment>
<name>A0A2T1EB39_9CYAN</name>
<protein>
    <submittedName>
        <fullName evidence="2">XRE family transcriptional regulator</fullName>
    </submittedName>
</protein>
<evidence type="ECO:0000259" key="1">
    <source>
        <dbReference type="PROSITE" id="PS50943"/>
    </source>
</evidence>
<evidence type="ECO:0000313" key="2">
    <source>
        <dbReference type="EMBL" id="PSB29921.1"/>
    </source>
</evidence>
<dbReference type="OrthoDB" id="427043at2"/>
<keyword evidence="3" id="KW-1185">Reference proteome</keyword>
<dbReference type="EMBL" id="PVWK01000057">
    <property type="protein sequence ID" value="PSB29921.1"/>
    <property type="molecule type" value="Genomic_DNA"/>
</dbReference>
<dbReference type="Gene3D" id="1.10.260.40">
    <property type="entry name" value="lambda repressor-like DNA-binding domains"/>
    <property type="match status" value="1"/>
</dbReference>
<proteinExistence type="predicted"/>
<dbReference type="Pfam" id="PF13443">
    <property type="entry name" value="HTH_26"/>
    <property type="match status" value="1"/>
</dbReference>
<dbReference type="Proteomes" id="UP000239576">
    <property type="component" value="Unassembled WGS sequence"/>
</dbReference>
<reference evidence="3" key="1">
    <citation type="submission" date="2018-02" db="EMBL/GenBank/DDBJ databases">
        <authorList>
            <person name="Moore K."/>
            <person name="Momper L."/>
        </authorList>
    </citation>
    <scope>NUCLEOTIDE SEQUENCE [LARGE SCALE GENOMIC DNA]</scope>
    <source>
        <strain evidence="3">ULC18</strain>
    </source>
</reference>
<feature type="domain" description="HTH cro/C1-type" evidence="1">
    <location>
        <begin position="27"/>
        <end position="75"/>
    </location>
</feature>
<accession>A0A2T1EB39</accession>
<dbReference type="PROSITE" id="PS50943">
    <property type="entry name" value="HTH_CROC1"/>
    <property type="match status" value="1"/>
</dbReference>
<dbReference type="InterPro" id="IPR010982">
    <property type="entry name" value="Lambda_DNA-bd_dom_sf"/>
</dbReference>